<dbReference type="SUPFAM" id="SSF55166">
    <property type="entry name" value="Hedgehog/DD-peptidase"/>
    <property type="match status" value="1"/>
</dbReference>
<accession>A0A1M6HCM2</accession>
<dbReference type="Gene3D" id="3.30.1380.10">
    <property type="match status" value="1"/>
</dbReference>
<dbReference type="AlphaFoldDB" id="A0A1M6HCM2"/>
<dbReference type="STRING" id="1118202.SAMN05443429_11217"/>
<dbReference type="OrthoDB" id="9799970at2"/>
<feature type="region of interest" description="Disordered" evidence="1">
    <location>
        <begin position="61"/>
        <end position="83"/>
    </location>
</feature>
<evidence type="ECO:0000259" key="2">
    <source>
        <dbReference type="Pfam" id="PF13539"/>
    </source>
</evidence>
<dbReference type="EMBL" id="FQYI01000012">
    <property type="protein sequence ID" value="SHJ20018.1"/>
    <property type="molecule type" value="Genomic_DNA"/>
</dbReference>
<gene>
    <name evidence="3" type="ORF">SAMN05443429_11217</name>
</gene>
<dbReference type="RefSeq" id="WP_073180824.1">
    <property type="nucleotide sequence ID" value="NZ_FQYI01000012.1"/>
</dbReference>
<protein>
    <submittedName>
        <fullName evidence="3">Peptidoglycan L-alanyl-D-glutamate endopeptidase CwlK</fullName>
    </submittedName>
</protein>
<dbReference type="Pfam" id="PF13539">
    <property type="entry name" value="Peptidase_M15_4"/>
    <property type="match status" value="1"/>
</dbReference>
<dbReference type="GO" id="GO:0008233">
    <property type="term" value="F:peptidase activity"/>
    <property type="evidence" value="ECO:0007669"/>
    <property type="project" value="InterPro"/>
</dbReference>
<dbReference type="Proteomes" id="UP000184335">
    <property type="component" value="Unassembled WGS sequence"/>
</dbReference>
<sequence length="148" mass="16723">MENCDKPKYSFGGRSLKSLEGVHPDLVKVLSEAIRFSPHDFTVVEGVRTVKRQQELYAQGRTKPGPKVTNADGVKNKSNHQPKADGYGYAVDLYPYFDGKVQVSGREAERRLKEIAVHILLTAQKLGIKVEWGGNWRFTDPPHFELKK</sequence>
<evidence type="ECO:0000313" key="4">
    <source>
        <dbReference type="Proteomes" id="UP000184335"/>
    </source>
</evidence>
<proteinExistence type="predicted"/>
<evidence type="ECO:0000313" key="3">
    <source>
        <dbReference type="EMBL" id="SHJ20018.1"/>
    </source>
</evidence>
<reference evidence="3 4" key="1">
    <citation type="submission" date="2016-11" db="EMBL/GenBank/DDBJ databases">
        <authorList>
            <person name="Jaros S."/>
            <person name="Januszkiewicz K."/>
            <person name="Wedrychowicz H."/>
        </authorList>
    </citation>
    <scope>NUCLEOTIDE SEQUENCE [LARGE SCALE GENOMIC DNA]</scope>
    <source>
        <strain evidence="3 4">DSM 25479</strain>
    </source>
</reference>
<organism evidence="3 4">
    <name type="scientific">Cruoricaptor ignavus</name>
    <dbReference type="NCBI Taxonomy" id="1118202"/>
    <lineage>
        <taxon>Bacteria</taxon>
        <taxon>Pseudomonadati</taxon>
        <taxon>Bacteroidota</taxon>
        <taxon>Flavobacteriia</taxon>
        <taxon>Flavobacteriales</taxon>
        <taxon>Weeksellaceae</taxon>
        <taxon>Cruoricaptor</taxon>
    </lineage>
</organism>
<dbReference type="CDD" id="cd14845">
    <property type="entry name" value="L-Ala-D-Glu_peptidase_like"/>
    <property type="match status" value="1"/>
</dbReference>
<keyword evidence="4" id="KW-1185">Reference proteome</keyword>
<evidence type="ECO:0000256" key="1">
    <source>
        <dbReference type="SAM" id="MobiDB-lite"/>
    </source>
</evidence>
<dbReference type="InterPro" id="IPR039561">
    <property type="entry name" value="Peptidase_M15C"/>
</dbReference>
<name>A0A1M6HCM2_9FLAO</name>
<feature type="domain" description="Peptidase M15C" evidence="2">
    <location>
        <begin position="75"/>
        <end position="146"/>
    </location>
</feature>
<dbReference type="InterPro" id="IPR009045">
    <property type="entry name" value="Zn_M74/Hedgehog-like"/>
</dbReference>